<reference evidence="1" key="1">
    <citation type="submission" date="2023-03" db="EMBL/GenBank/DDBJ databases">
        <authorList>
            <person name="Steffen K."/>
            <person name="Cardenas P."/>
        </authorList>
    </citation>
    <scope>NUCLEOTIDE SEQUENCE</scope>
</reference>
<evidence type="ECO:0000313" key="1">
    <source>
        <dbReference type="EMBL" id="CAI8013801.1"/>
    </source>
</evidence>
<evidence type="ECO:0000313" key="2">
    <source>
        <dbReference type="Proteomes" id="UP001174909"/>
    </source>
</evidence>
<name>A0AA35RNN8_GEOBA</name>
<proteinExistence type="predicted"/>
<feature type="non-terminal residue" evidence="1">
    <location>
        <position position="1"/>
    </location>
</feature>
<comment type="caution">
    <text evidence="1">The sequence shown here is derived from an EMBL/GenBank/DDBJ whole genome shotgun (WGS) entry which is preliminary data.</text>
</comment>
<sequence>EYSDCCSSSGLPSLISGHTNIHPCIARQSFIKDQVVPHHNSIAQQKAILFPLNGDCTTALCRTCHIECISSKNVSVHWWNCYCRS</sequence>
<keyword evidence="2" id="KW-1185">Reference proteome</keyword>
<dbReference type="AlphaFoldDB" id="A0AA35RNN8"/>
<organism evidence="1 2">
    <name type="scientific">Geodia barretti</name>
    <name type="common">Barrett's horny sponge</name>
    <dbReference type="NCBI Taxonomy" id="519541"/>
    <lineage>
        <taxon>Eukaryota</taxon>
        <taxon>Metazoa</taxon>
        <taxon>Porifera</taxon>
        <taxon>Demospongiae</taxon>
        <taxon>Heteroscleromorpha</taxon>
        <taxon>Tetractinellida</taxon>
        <taxon>Astrophorina</taxon>
        <taxon>Geodiidae</taxon>
        <taxon>Geodia</taxon>
    </lineage>
</organism>
<dbReference type="EMBL" id="CASHTH010001294">
    <property type="protein sequence ID" value="CAI8013801.1"/>
    <property type="molecule type" value="Genomic_DNA"/>
</dbReference>
<gene>
    <name evidence="1" type="ORF">GBAR_LOCUS8696</name>
</gene>
<dbReference type="Proteomes" id="UP001174909">
    <property type="component" value="Unassembled WGS sequence"/>
</dbReference>
<protein>
    <submittedName>
        <fullName evidence="1">Uncharacterized protein</fullName>
    </submittedName>
</protein>
<accession>A0AA35RNN8</accession>